<dbReference type="PROSITE" id="PS51910">
    <property type="entry name" value="GH18_2"/>
    <property type="match status" value="1"/>
</dbReference>
<dbReference type="GO" id="GO:0050832">
    <property type="term" value="P:defense response to fungus"/>
    <property type="evidence" value="ECO:0000318"/>
    <property type="project" value="GO_Central"/>
</dbReference>
<dbReference type="eggNOG" id="KOG4701">
    <property type="taxonomic scope" value="Eukaryota"/>
</dbReference>
<keyword evidence="3 10" id="KW-0378">Hydrolase</keyword>
<evidence type="ECO:0000256" key="2">
    <source>
        <dbReference type="ARBA" id="ARBA00012729"/>
    </source>
</evidence>
<evidence type="ECO:0000256" key="4">
    <source>
        <dbReference type="ARBA" id="ARBA00023024"/>
    </source>
</evidence>
<dbReference type="GO" id="GO:0000272">
    <property type="term" value="P:polysaccharide catabolic process"/>
    <property type="evidence" value="ECO:0007669"/>
    <property type="project" value="UniProtKB-KW"/>
</dbReference>
<keyword evidence="4" id="KW-0146">Chitin degradation</keyword>
<evidence type="ECO:0000256" key="7">
    <source>
        <dbReference type="ARBA" id="ARBA00023295"/>
    </source>
</evidence>
<dbReference type="InterPro" id="IPR017853">
    <property type="entry name" value="GH"/>
</dbReference>
<comment type="similarity">
    <text evidence="9">Belongs to the glycosyl hydrolase 18 family. Chitinase class III subfamily.</text>
</comment>
<evidence type="ECO:0000256" key="3">
    <source>
        <dbReference type="ARBA" id="ARBA00022801"/>
    </source>
</evidence>
<dbReference type="InterPro" id="IPR001223">
    <property type="entry name" value="Glyco_hydro18_cat"/>
</dbReference>
<dbReference type="GO" id="GO:0006032">
    <property type="term" value="P:chitin catabolic process"/>
    <property type="evidence" value="ECO:0007669"/>
    <property type="project" value="UniProtKB-KW"/>
</dbReference>
<keyword evidence="7 10" id="KW-0326">Glycosidase</keyword>
<dbReference type="SUPFAM" id="SSF51445">
    <property type="entry name" value="(Trans)glycosidases"/>
    <property type="match status" value="1"/>
</dbReference>
<dbReference type="InterPro" id="IPR045321">
    <property type="entry name" value="Cts1-like"/>
</dbReference>
<dbReference type="CDD" id="cd02877">
    <property type="entry name" value="GH18_hevamine_XipI_class_III"/>
    <property type="match status" value="1"/>
</dbReference>
<dbReference type="GO" id="GO:0005576">
    <property type="term" value="C:extracellular region"/>
    <property type="evidence" value="ECO:0000318"/>
    <property type="project" value="GO_Central"/>
</dbReference>
<dbReference type="EC" id="3.2.1.14" evidence="2"/>
<dbReference type="HOGENOM" id="CLU_007818_0_1_1"/>
<dbReference type="PANTHER" id="PTHR45708">
    <property type="entry name" value="ENDOCHITINASE"/>
    <property type="match status" value="1"/>
</dbReference>
<dbReference type="FunFam" id="3.20.20.80:FF:000015">
    <property type="entry name" value="Acidic endochitinase SE2"/>
    <property type="match status" value="1"/>
</dbReference>
<evidence type="ECO:0000256" key="1">
    <source>
        <dbReference type="ARBA" id="ARBA00000822"/>
    </source>
</evidence>
<evidence type="ECO:0000313" key="13">
    <source>
        <dbReference type="Proteomes" id="UP000026915"/>
    </source>
</evidence>
<dbReference type="STRING" id="3641.A0A061G8M3"/>
<dbReference type="OMA" id="CFALEVT"/>
<dbReference type="InParanoid" id="A0A061G8M3"/>
<keyword evidence="13" id="KW-1185">Reference proteome</keyword>
<gene>
    <name evidence="12" type="ORF">TCM_015311</name>
</gene>
<keyword evidence="8" id="KW-0624">Polysaccharide degradation</keyword>
<keyword evidence="5" id="KW-1015">Disulfide bond</keyword>
<name>A0A061G8M3_THECC</name>
<dbReference type="Pfam" id="PF00704">
    <property type="entry name" value="Glyco_hydro_18"/>
    <property type="match status" value="1"/>
</dbReference>
<keyword evidence="6" id="KW-0119">Carbohydrate metabolism</keyword>
<evidence type="ECO:0000256" key="8">
    <source>
        <dbReference type="ARBA" id="ARBA00023326"/>
    </source>
</evidence>
<organism evidence="12 13">
    <name type="scientific">Theobroma cacao</name>
    <name type="common">Cacao</name>
    <name type="synonym">Cocoa</name>
    <dbReference type="NCBI Taxonomy" id="3641"/>
    <lineage>
        <taxon>Eukaryota</taxon>
        <taxon>Viridiplantae</taxon>
        <taxon>Streptophyta</taxon>
        <taxon>Embryophyta</taxon>
        <taxon>Tracheophyta</taxon>
        <taxon>Spermatophyta</taxon>
        <taxon>Magnoliopsida</taxon>
        <taxon>eudicotyledons</taxon>
        <taxon>Gunneridae</taxon>
        <taxon>Pentapetalae</taxon>
        <taxon>rosids</taxon>
        <taxon>malvids</taxon>
        <taxon>Malvales</taxon>
        <taxon>Malvaceae</taxon>
        <taxon>Byttnerioideae</taxon>
        <taxon>Theobroma</taxon>
    </lineage>
</organism>
<dbReference type="InterPro" id="IPR050542">
    <property type="entry name" value="Glycosyl_Hydrlase18_Chitinase"/>
</dbReference>
<evidence type="ECO:0000256" key="6">
    <source>
        <dbReference type="ARBA" id="ARBA00023277"/>
    </source>
</evidence>
<dbReference type="PANTHER" id="PTHR45708:SF43">
    <property type="entry name" value="CHITINASE"/>
    <property type="match status" value="1"/>
</dbReference>
<reference evidence="12 13" key="1">
    <citation type="journal article" date="2013" name="Genome Biol.">
        <title>The genome sequence of the most widely cultivated cacao type and its use to identify candidate genes regulating pod color.</title>
        <authorList>
            <person name="Motamayor J.C."/>
            <person name="Mockaitis K."/>
            <person name="Schmutz J."/>
            <person name="Haiminen N."/>
            <person name="Iii D.L."/>
            <person name="Cornejo O."/>
            <person name="Findley S.D."/>
            <person name="Zheng P."/>
            <person name="Utro F."/>
            <person name="Royaert S."/>
            <person name="Saski C."/>
            <person name="Jenkins J."/>
            <person name="Podicheti R."/>
            <person name="Zhao M."/>
            <person name="Scheffler B.E."/>
            <person name="Stack J.C."/>
            <person name="Feltus F.A."/>
            <person name="Mustiga G.M."/>
            <person name="Amores F."/>
            <person name="Phillips W."/>
            <person name="Marelli J.P."/>
            <person name="May G.D."/>
            <person name="Shapiro H."/>
            <person name="Ma J."/>
            <person name="Bustamante C.D."/>
            <person name="Schnell R.J."/>
            <person name="Main D."/>
            <person name="Gilbert D."/>
            <person name="Parida L."/>
            <person name="Kuhn D.N."/>
        </authorList>
    </citation>
    <scope>NUCLEOTIDE SEQUENCE [LARGE SCALE GENOMIC DNA]</scope>
    <source>
        <strain evidence="13">cv. Matina 1-6</strain>
    </source>
</reference>
<accession>A0A061G8M3</accession>
<dbReference type="Gramene" id="EOY23404">
    <property type="protein sequence ID" value="EOY23404"/>
    <property type="gene ID" value="TCM_015311"/>
</dbReference>
<evidence type="ECO:0000313" key="12">
    <source>
        <dbReference type="EMBL" id="EOY23404.1"/>
    </source>
</evidence>
<evidence type="ECO:0000256" key="9">
    <source>
        <dbReference type="ARBA" id="ARBA00025727"/>
    </source>
</evidence>
<protein>
    <recommendedName>
        <fullName evidence="2">chitinase</fullName>
        <ecNumber evidence="2">3.2.1.14</ecNumber>
    </recommendedName>
</protein>
<dbReference type="InterPro" id="IPR001579">
    <property type="entry name" value="Glyco_hydro_18_chit_AS"/>
</dbReference>
<sequence>MKSSQLVPPGLYIRDFLLGIVESHTADNTTTATMATKTPAIPVLVSLLVLALIEVSQAGGIAVYWGQNGFETTLNQTCETGLYKYVNIAFLNKFGSGRIPELNLAGHCNPKYGGCKVASIAIRNCQKQGIKVMLSIGGRRGQYSLASKADAKKVADYLYNNFLGGTSPSRPLGNAVLDGIDFDIELGSTKYWDDLARYLAAYSKPGRKVYLSAAPQCPFPDRYLGPALNTGLFDYVWVQFYNNAACQYAPGNTRNLLNSWYRWTTSTKAGKIFLGLPATKAAGTGYIPPWELKSKILPLIKKSPKYGGVMLWNRYFDKIGGYSTAIKNSV</sequence>
<dbReference type="Gene3D" id="3.20.20.80">
    <property type="entry name" value="Glycosidases"/>
    <property type="match status" value="1"/>
</dbReference>
<feature type="domain" description="GH18" evidence="11">
    <location>
        <begin position="59"/>
        <end position="330"/>
    </location>
</feature>
<dbReference type="PROSITE" id="PS01095">
    <property type="entry name" value="GH18_1"/>
    <property type="match status" value="1"/>
</dbReference>
<dbReference type="EMBL" id="CM001881">
    <property type="protein sequence ID" value="EOY23404.1"/>
    <property type="molecule type" value="Genomic_DNA"/>
</dbReference>
<evidence type="ECO:0000256" key="10">
    <source>
        <dbReference type="RuleBase" id="RU000489"/>
    </source>
</evidence>
<dbReference type="Proteomes" id="UP000026915">
    <property type="component" value="Chromosome 3"/>
</dbReference>
<evidence type="ECO:0000259" key="11">
    <source>
        <dbReference type="PROSITE" id="PS51910"/>
    </source>
</evidence>
<comment type="catalytic activity">
    <reaction evidence="1">
        <text>Random endo-hydrolysis of N-acetyl-beta-D-glucosaminide (1-&gt;4)-beta-linkages in chitin and chitodextrins.</text>
        <dbReference type="EC" id="3.2.1.14"/>
    </reaction>
</comment>
<proteinExistence type="inferred from homology"/>
<dbReference type="AlphaFoldDB" id="A0A061G8M3"/>
<dbReference type="GO" id="GO:0008843">
    <property type="term" value="F:endochitinase activity"/>
    <property type="evidence" value="ECO:0007669"/>
    <property type="project" value="UniProtKB-EC"/>
</dbReference>
<evidence type="ECO:0000256" key="5">
    <source>
        <dbReference type="ARBA" id="ARBA00023157"/>
    </source>
</evidence>